<evidence type="ECO:0000256" key="1">
    <source>
        <dbReference type="SAM" id="MobiDB-lite"/>
    </source>
</evidence>
<gene>
    <name evidence="2" type="ORF">PCASD_16294</name>
</gene>
<reference evidence="2 3" key="1">
    <citation type="submission" date="2017-11" db="EMBL/GenBank/DDBJ databases">
        <title>De novo assembly and phasing of dikaryotic genomes from two isolates of Puccinia coronata f. sp. avenae, the causal agent of oat crown rust.</title>
        <authorList>
            <person name="Miller M.E."/>
            <person name="Zhang Y."/>
            <person name="Omidvar V."/>
            <person name="Sperschneider J."/>
            <person name="Schwessinger B."/>
            <person name="Raley C."/>
            <person name="Palmer J.M."/>
            <person name="Garnica D."/>
            <person name="Upadhyaya N."/>
            <person name="Rathjen J."/>
            <person name="Taylor J.M."/>
            <person name="Park R.F."/>
            <person name="Dodds P.N."/>
            <person name="Hirsch C.D."/>
            <person name="Kianian S.F."/>
            <person name="Figueroa M."/>
        </authorList>
    </citation>
    <scope>NUCLEOTIDE SEQUENCE [LARGE SCALE GENOMIC DNA]</scope>
    <source>
        <strain evidence="2">12SD80</strain>
    </source>
</reference>
<name>A0A2N5UEA8_9BASI</name>
<proteinExistence type="predicted"/>
<dbReference type="AlphaFoldDB" id="A0A2N5UEA8"/>
<protein>
    <submittedName>
        <fullName evidence="2">Uncharacterized protein</fullName>
    </submittedName>
</protein>
<accession>A0A2N5UEA8</accession>
<organism evidence="2 3">
    <name type="scientific">Puccinia coronata f. sp. avenae</name>
    <dbReference type="NCBI Taxonomy" id="200324"/>
    <lineage>
        <taxon>Eukaryota</taxon>
        <taxon>Fungi</taxon>
        <taxon>Dikarya</taxon>
        <taxon>Basidiomycota</taxon>
        <taxon>Pucciniomycotina</taxon>
        <taxon>Pucciniomycetes</taxon>
        <taxon>Pucciniales</taxon>
        <taxon>Pucciniaceae</taxon>
        <taxon>Puccinia</taxon>
    </lineage>
</organism>
<sequence>MPVLDGVEKAMRLFPVMDTLDTDLLLVCSSSVPLNQLNPSTKSAIAHWSHCLSCVQQVTLVGPALVGQACPTSGHVGQRVQTDDLSNVSAQHVGIGRTGTSDIWSARGVRLAGLTTRQTAPPDLGTIWAVRQVVKPACSMTHRAGRLNHLLDMGHRQVGPTTCRAKSSDHLSDGPVRGLVGQTCPTR</sequence>
<dbReference type="EMBL" id="PGCI01000166">
    <property type="protein sequence ID" value="PLW36061.1"/>
    <property type="molecule type" value="Genomic_DNA"/>
</dbReference>
<feature type="region of interest" description="Disordered" evidence="1">
    <location>
        <begin position="159"/>
        <end position="187"/>
    </location>
</feature>
<evidence type="ECO:0000313" key="3">
    <source>
        <dbReference type="Proteomes" id="UP000235392"/>
    </source>
</evidence>
<evidence type="ECO:0000313" key="2">
    <source>
        <dbReference type="EMBL" id="PLW36061.1"/>
    </source>
</evidence>
<comment type="caution">
    <text evidence="2">The sequence shown here is derived from an EMBL/GenBank/DDBJ whole genome shotgun (WGS) entry which is preliminary data.</text>
</comment>
<dbReference type="Proteomes" id="UP000235392">
    <property type="component" value="Unassembled WGS sequence"/>
</dbReference>